<protein>
    <submittedName>
        <fullName evidence="1">Uncharacterized protein</fullName>
    </submittedName>
</protein>
<dbReference type="EMBL" id="KV922462">
    <property type="protein sequence ID" value="PIO05697.1"/>
    <property type="molecule type" value="Genomic_DNA"/>
</dbReference>
<accession>A0A2G9PQS4</accession>
<gene>
    <name evidence="1" type="ORF">AB205_0190120</name>
</gene>
<evidence type="ECO:0000313" key="1">
    <source>
        <dbReference type="EMBL" id="PIO05697.1"/>
    </source>
</evidence>
<reference evidence="1" key="1">
    <citation type="submission" date="2017-08" db="EMBL/GenBank/DDBJ databases">
        <title>Assembly of the North American Bullfrog Genome.</title>
        <authorList>
            <person name="Warren R.L."/>
            <person name="Vandervalk B.P."/>
            <person name="Kucuk E."/>
            <person name="Birol I."/>
            <person name="Helbing C."/>
            <person name="Pandoh P."/>
            <person name="Behsaz B."/>
            <person name="Mohamadi H."/>
            <person name="Chu J."/>
            <person name="Jackman S."/>
            <person name="Hammond S.A."/>
            <person name="Veldhoen N."/>
            <person name="Kirk H."/>
            <person name="Zhao Y."/>
            <person name="Coope R."/>
            <person name="Pleasance S."/>
            <person name="Moore R."/>
            <person name="Holt R."/>
        </authorList>
    </citation>
    <scope>NUCLEOTIDE SEQUENCE</scope>
    <source>
        <strain evidence="1">Bruno</strain>
        <tissue evidence="1">Liver</tissue>
    </source>
</reference>
<proteinExistence type="predicted"/>
<name>A0A2G9PQS4_AQUCT</name>
<sequence length="66" mass="7453">MQAYIYYLKLWSQTLTCCESWNTYPFCASVTHGDTPSIPCSTCMGHPKRFVLVSHTRAPASRCDSC</sequence>
<organism evidence="1">
    <name type="scientific">Aquarana catesbeiana</name>
    <name type="common">American bullfrog</name>
    <name type="synonym">Rana catesbeiana</name>
    <dbReference type="NCBI Taxonomy" id="8400"/>
    <lineage>
        <taxon>Eukaryota</taxon>
        <taxon>Metazoa</taxon>
        <taxon>Chordata</taxon>
        <taxon>Craniata</taxon>
        <taxon>Vertebrata</taxon>
        <taxon>Euteleostomi</taxon>
        <taxon>Amphibia</taxon>
        <taxon>Batrachia</taxon>
        <taxon>Anura</taxon>
        <taxon>Neobatrachia</taxon>
        <taxon>Ranoidea</taxon>
        <taxon>Ranidae</taxon>
        <taxon>Aquarana</taxon>
    </lineage>
</organism>
<dbReference type="AlphaFoldDB" id="A0A2G9PQS4"/>